<gene>
    <name evidence="1" type="ORF">RPERSI_LOCUS17113</name>
</gene>
<name>A0ACA9R5N1_9GLOM</name>
<evidence type="ECO:0000313" key="2">
    <source>
        <dbReference type="Proteomes" id="UP000789920"/>
    </source>
</evidence>
<proteinExistence type="predicted"/>
<comment type="caution">
    <text evidence="1">The sequence shown here is derived from an EMBL/GenBank/DDBJ whole genome shotgun (WGS) entry which is preliminary data.</text>
</comment>
<reference evidence="1" key="1">
    <citation type="submission" date="2021-06" db="EMBL/GenBank/DDBJ databases">
        <authorList>
            <person name="Kallberg Y."/>
            <person name="Tangrot J."/>
            <person name="Rosling A."/>
        </authorList>
    </citation>
    <scope>NUCLEOTIDE SEQUENCE</scope>
    <source>
        <strain evidence="1">MA461A</strain>
    </source>
</reference>
<sequence length="70" mass="7987">LSEGESNISIIELDLISTADHENKVYCKYFLCANKDYSGAWVSKSIQVRHKKAQCIYQKSTTIYSEPLNL</sequence>
<feature type="non-terminal residue" evidence="1">
    <location>
        <position position="70"/>
    </location>
</feature>
<feature type="non-terminal residue" evidence="1">
    <location>
        <position position="1"/>
    </location>
</feature>
<evidence type="ECO:0000313" key="1">
    <source>
        <dbReference type="EMBL" id="CAG8777408.1"/>
    </source>
</evidence>
<keyword evidence="2" id="KW-1185">Reference proteome</keyword>
<accession>A0ACA9R5N1</accession>
<dbReference type="EMBL" id="CAJVQC010043382">
    <property type="protein sequence ID" value="CAG8777408.1"/>
    <property type="molecule type" value="Genomic_DNA"/>
</dbReference>
<dbReference type="Proteomes" id="UP000789920">
    <property type="component" value="Unassembled WGS sequence"/>
</dbReference>
<protein>
    <submittedName>
        <fullName evidence="1">25850_t:CDS:1</fullName>
    </submittedName>
</protein>
<organism evidence="1 2">
    <name type="scientific">Racocetra persica</name>
    <dbReference type="NCBI Taxonomy" id="160502"/>
    <lineage>
        <taxon>Eukaryota</taxon>
        <taxon>Fungi</taxon>
        <taxon>Fungi incertae sedis</taxon>
        <taxon>Mucoromycota</taxon>
        <taxon>Glomeromycotina</taxon>
        <taxon>Glomeromycetes</taxon>
        <taxon>Diversisporales</taxon>
        <taxon>Gigasporaceae</taxon>
        <taxon>Racocetra</taxon>
    </lineage>
</organism>